<feature type="compositionally biased region" description="Gly residues" evidence="7">
    <location>
        <begin position="112"/>
        <end position="122"/>
    </location>
</feature>
<keyword evidence="10" id="KW-1185">Reference proteome</keyword>
<reference evidence="9" key="2">
    <citation type="submission" date="2018-05" db="EMBL/GenBank/DDBJ databases">
        <title>OmerRS3 (Oryza meridionalis Reference Sequence Version 3).</title>
        <authorList>
            <person name="Zhang J."/>
            <person name="Kudrna D."/>
            <person name="Lee S."/>
            <person name="Talag J."/>
            <person name="Welchert J."/>
            <person name="Wing R.A."/>
        </authorList>
    </citation>
    <scope>NUCLEOTIDE SEQUENCE [LARGE SCALE GENOMIC DNA]</scope>
    <source>
        <strain evidence="9">cv. OR44</strain>
    </source>
</reference>
<dbReference type="HOGENOM" id="CLU_1186620_0_0_1"/>
<keyword evidence="5 8" id="KW-1133">Transmembrane helix</keyword>
<dbReference type="PANTHER" id="PTHR38354:SF2">
    <property type="entry name" value="SIGNAL PEPTIDASE COMPLEX-LIKE PROTEIN DTM1"/>
    <property type="match status" value="1"/>
</dbReference>
<dbReference type="Proteomes" id="UP000008021">
    <property type="component" value="Chromosome 7"/>
</dbReference>
<organism evidence="9">
    <name type="scientific">Oryza meridionalis</name>
    <dbReference type="NCBI Taxonomy" id="40149"/>
    <lineage>
        <taxon>Eukaryota</taxon>
        <taxon>Viridiplantae</taxon>
        <taxon>Streptophyta</taxon>
        <taxon>Embryophyta</taxon>
        <taxon>Tracheophyta</taxon>
        <taxon>Spermatophyta</taxon>
        <taxon>Magnoliopsida</taxon>
        <taxon>Liliopsida</taxon>
        <taxon>Poales</taxon>
        <taxon>Poaceae</taxon>
        <taxon>BOP clade</taxon>
        <taxon>Oryzoideae</taxon>
        <taxon>Oryzeae</taxon>
        <taxon>Oryzinae</taxon>
        <taxon>Oryza</taxon>
    </lineage>
</organism>
<evidence type="ECO:0000313" key="10">
    <source>
        <dbReference type="Proteomes" id="UP000008021"/>
    </source>
</evidence>
<dbReference type="PANTHER" id="PTHR38354">
    <property type="entry name" value="SIGNAL PEPTIDASE COMPLEX-LIKE PROTEIN DTM1"/>
    <property type="match status" value="1"/>
</dbReference>
<feature type="region of interest" description="Disordered" evidence="7">
    <location>
        <begin position="78"/>
        <end position="122"/>
    </location>
</feature>
<evidence type="ECO:0000256" key="3">
    <source>
        <dbReference type="ARBA" id="ARBA00022692"/>
    </source>
</evidence>
<proteinExistence type="inferred from homology"/>
<evidence type="ECO:0000256" key="8">
    <source>
        <dbReference type="SAM" id="Phobius"/>
    </source>
</evidence>
<evidence type="ECO:0000256" key="6">
    <source>
        <dbReference type="ARBA" id="ARBA00023136"/>
    </source>
</evidence>
<dbReference type="AlphaFoldDB" id="A0A0E0EEL6"/>
<comment type="similarity">
    <text evidence="2">Belongs to the SPCS1 family.</text>
</comment>
<reference evidence="9" key="1">
    <citation type="submission" date="2015-04" db="UniProtKB">
        <authorList>
            <consortium name="EnsemblPlants"/>
        </authorList>
    </citation>
    <scope>IDENTIFICATION</scope>
</reference>
<keyword evidence="6 8" id="KW-0472">Membrane</keyword>
<feature type="transmembrane region" description="Helical" evidence="8">
    <location>
        <begin position="156"/>
        <end position="175"/>
    </location>
</feature>
<dbReference type="STRING" id="40149.A0A0E0EEL6"/>
<feature type="transmembrane region" description="Helical" evidence="8">
    <location>
        <begin position="133"/>
        <end position="150"/>
    </location>
</feature>
<keyword evidence="4" id="KW-0256">Endoplasmic reticulum</keyword>
<feature type="region of interest" description="Disordered" evidence="7">
    <location>
        <begin position="258"/>
        <end position="282"/>
    </location>
</feature>
<evidence type="ECO:0000256" key="5">
    <source>
        <dbReference type="ARBA" id="ARBA00022989"/>
    </source>
</evidence>
<accession>A0A0E0EEL6</accession>
<feature type="region of interest" description="Disordered" evidence="7">
    <location>
        <begin position="1"/>
        <end position="39"/>
    </location>
</feature>
<evidence type="ECO:0000256" key="1">
    <source>
        <dbReference type="ARBA" id="ARBA00004477"/>
    </source>
</evidence>
<dbReference type="EnsemblPlants" id="OMERI07G19070.1">
    <property type="protein sequence ID" value="OMERI07G19070.1"/>
    <property type="gene ID" value="OMERI07G19070"/>
</dbReference>
<evidence type="ECO:0000256" key="2">
    <source>
        <dbReference type="ARBA" id="ARBA00005245"/>
    </source>
</evidence>
<comment type="subcellular location">
    <subcellularLocation>
        <location evidence="1">Endoplasmic reticulum membrane</location>
        <topology evidence="1">Multi-pass membrane protein</topology>
    </subcellularLocation>
</comment>
<evidence type="ECO:0000256" key="7">
    <source>
        <dbReference type="SAM" id="MobiDB-lite"/>
    </source>
</evidence>
<feature type="transmembrane region" description="Helical" evidence="8">
    <location>
        <begin position="210"/>
        <end position="229"/>
    </location>
</feature>
<name>A0A0E0EEL6_9ORYZ</name>
<dbReference type="Gramene" id="OMERI07G19070.1">
    <property type="protein sequence ID" value="OMERI07G19070.1"/>
    <property type="gene ID" value="OMERI07G19070"/>
</dbReference>
<evidence type="ECO:0000256" key="4">
    <source>
        <dbReference type="ARBA" id="ARBA00022824"/>
    </source>
</evidence>
<dbReference type="GO" id="GO:0005787">
    <property type="term" value="C:signal peptidase complex"/>
    <property type="evidence" value="ECO:0007669"/>
    <property type="project" value="InterPro"/>
</dbReference>
<dbReference type="Pfam" id="PF06645">
    <property type="entry name" value="SPC12"/>
    <property type="match status" value="1"/>
</dbReference>
<feature type="compositionally biased region" description="Basic and acidic residues" evidence="7">
    <location>
        <begin position="93"/>
        <end position="102"/>
    </location>
</feature>
<dbReference type="GO" id="GO:0048658">
    <property type="term" value="P:anther wall tapetum development"/>
    <property type="evidence" value="ECO:0007669"/>
    <property type="project" value="InterPro"/>
</dbReference>
<dbReference type="InterPro" id="IPR009542">
    <property type="entry name" value="Spc1/SPCS1"/>
</dbReference>
<evidence type="ECO:0000313" key="9">
    <source>
        <dbReference type="EnsemblPlants" id="OMERI07G19070.1"/>
    </source>
</evidence>
<dbReference type="InterPro" id="IPR039955">
    <property type="entry name" value="DTM1"/>
</dbReference>
<dbReference type="GO" id="GO:0006465">
    <property type="term" value="P:signal peptide processing"/>
    <property type="evidence" value="ECO:0007669"/>
    <property type="project" value="InterPro"/>
</dbReference>
<sequence length="282" mass="30098">MAAWPAAGPRRVGPPCQPDTTLTIKRERPSPCRSLGEPPFLLCPHHRASLSSETAGRGGVGVGGSGGGEGVEIARARGGVAAESLSPRPASRLGRETSRRSEDAEEEEGGVRRGGSGGGVGAMGRDEMLRRSLVALAAAVVVTGVVTASVRKAAATYGFGILAIAGVLLPDWEFFDRDYSQWLTPMPASRRTAAEAAADREHDVWKFKPYPLRMAMLTTIYGFGLYKWWMYLSKSVKSKSGKYLWPLGSPVVKMKPTETNKQLPACGSVDGRAAAKRGQKKD</sequence>
<keyword evidence="3 8" id="KW-0812">Transmembrane</keyword>
<protein>
    <submittedName>
        <fullName evidence="9">Uncharacterized protein</fullName>
    </submittedName>
</protein>